<accession>A0ABR3W6W7</accession>
<name>A0ABR3W6W7_9PEZI</name>
<evidence type="ECO:0000256" key="1">
    <source>
        <dbReference type="SAM" id="MobiDB-lite"/>
    </source>
</evidence>
<feature type="region of interest" description="Disordered" evidence="1">
    <location>
        <begin position="330"/>
        <end position="353"/>
    </location>
</feature>
<reference evidence="2 3" key="1">
    <citation type="journal article" date="2024" name="IMA Fungus">
        <title>IMA Genome - F19 : A genome assembly and annotation guide to empower mycologists, including annotated draft genome sequences of Ceratocystis pirilliformis, Diaporthe australafricana, Fusarium ophioides, Paecilomyces lecythidis, and Sporothrix stenoceras.</title>
        <authorList>
            <person name="Aylward J."/>
            <person name="Wilson A.M."/>
            <person name="Visagie C.M."/>
            <person name="Spraker J."/>
            <person name="Barnes I."/>
            <person name="Buitendag C."/>
            <person name="Ceriani C."/>
            <person name="Del Mar Angel L."/>
            <person name="du Plessis D."/>
            <person name="Fuchs T."/>
            <person name="Gasser K."/>
            <person name="Kramer D."/>
            <person name="Li W."/>
            <person name="Munsamy K."/>
            <person name="Piso A."/>
            <person name="Price J.L."/>
            <person name="Sonnekus B."/>
            <person name="Thomas C."/>
            <person name="van der Nest A."/>
            <person name="van Dijk A."/>
            <person name="van Heerden A."/>
            <person name="van Vuuren N."/>
            <person name="Yilmaz N."/>
            <person name="Duong T.A."/>
            <person name="van der Merwe N.A."/>
            <person name="Wingfield M.J."/>
            <person name="Wingfield B.D."/>
        </authorList>
    </citation>
    <scope>NUCLEOTIDE SEQUENCE [LARGE SCALE GENOMIC DNA]</scope>
    <source>
        <strain evidence="2 3">CMW 18300</strain>
    </source>
</reference>
<dbReference type="EMBL" id="JAWRVE010000138">
    <property type="protein sequence ID" value="KAL1854477.1"/>
    <property type="molecule type" value="Genomic_DNA"/>
</dbReference>
<dbReference type="Proteomes" id="UP001583177">
    <property type="component" value="Unassembled WGS sequence"/>
</dbReference>
<proteinExistence type="predicted"/>
<evidence type="ECO:0000313" key="3">
    <source>
        <dbReference type="Proteomes" id="UP001583177"/>
    </source>
</evidence>
<sequence length="353" mass="40419">MATVNMEWNKNAADALFSTLEVYPEDIVEFEDFCSTRTRSLSKIALLITSEGKRSMSSNEVALYTRQAVSELFTAINGFKGPYRFDRLLDVEIAISGFDEVPFRSLFDGFQDFPDAPDIGSFDIQYRHYINILRSLTAMPALKKLHLRQVKRSPADSQIALMSQDALYRAIAEAVLALSPMLEDLTLINMVDIQKFIDDCKATSWPNLRNLYLRGYINPQRKVRSKFELRRHHPQDGKVGTKVFQSFLDALPNMPKLRVVSLRMYNWDSMFIPGTGVPRFCFDMFLSKNPWPEYGYYENCPMEIPSSSGILYLQGIHAPDKRDNQAFYKKSSRLGVDPQRPKSGGVPDFDEQL</sequence>
<organism evidence="2 3">
    <name type="scientific">Diaporthe australafricana</name>
    <dbReference type="NCBI Taxonomy" id="127596"/>
    <lineage>
        <taxon>Eukaryota</taxon>
        <taxon>Fungi</taxon>
        <taxon>Dikarya</taxon>
        <taxon>Ascomycota</taxon>
        <taxon>Pezizomycotina</taxon>
        <taxon>Sordariomycetes</taxon>
        <taxon>Sordariomycetidae</taxon>
        <taxon>Diaporthales</taxon>
        <taxon>Diaporthaceae</taxon>
        <taxon>Diaporthe</taxon>
    </lineage>
</organism>
<keyword evidence="3" id="KW-1185">Reference proteome</keyword>
<dbReference type="SUPFAM" id="SSF52047">
    <property type="entry name" value="RNI-like"/>
    <property type="match status" value="1"/>
</dbReference>
<evidence type="ECO:0000313" key="2">
    <source>
        <dbReference type="EMBL" id="KAL1854477.1"/>
    </source>
</evidence>
<gene>
    <name evidence="2" type="ORF">Daus18300_011398</name>
</gene>
<protein>
    <submittedName>
        <fullName evidence="2">Uncharacterized protein</fullName>
    </submittedName>
</protein>
<comment type="caution">
    <text evidence="2">The sequence shown here is derived from an EMBL/GenBank/DDBJ whole genome shotgun (WGS) entry which is preliminary data.</text>
</comment>